<keyword evidence="6" id="KW-1185">Reference proteome</keyword>
<dbReference type="SUPFAM" id="SSF51445">
    <property type="entry name" value="(Trans)glycosidases"/>
    <property type="match status" value="1"/>
</dbReference>
<accession>A0AAD6YCZ4</accession>
<dbReference type="Gene3D" id="3.20.20.300">
    <property type="entry name" value="Glycoside hydrolase, family 3, N-terminal domain"/>
    <property type="match status" value="1"/>
</dbReference>
<feature type="compositionally biased region" description="Polar residues" evidence="3">
    <location>
        <begin position="21"/>
        <end position="31"/>
    </location>
</feature>
<dbReference type="EMBL" id="JARJCW010000019">
    <property type="protein sequence ID" value="KAJ7214409.1"/>
    <property type="molecule type" value="Genomic_DNA"/>
</dbReference>
<dbReference type="GO" id="GO:0004553">
    <property type="term" value="F:hydrolase activity, hydrolyzing O-glycosyl compounds"/>
    <property type="evidence" value="ECO:0007669"/>
    <property type="project" value="InterPro"/>
</dbReference>
<organism evidence="5 6">
    <name type="scientific">Mycena pura</name>
    <dbReference type="NCBI Taxonomy" id="153505"/>
    <lineage>
        <taxon>Eukaryota</taxon>
        <taxon>Fungi</taxon>
        <taxon>Dikarya</taxon>
        <taxon>Basidiomycota</taxon>
        <taxon>Agaricomycotina</taxon>
        <taxon>Agaricomycetes</taxon>
        <taxon>Agaricomycetidae</taxon>
        <taxon>Agaricales</taxon>
        <taxon>Marasmiineae</taxon>
        <taxon>Mycenaceae</taxon>
        <taxon>Mycena</taxon>
    </lineage>
</organism>
<comment type="caution">
    <text evidence="5">The sequence shown here is derived from an EMBL/GenBank/DDBJ whole genome shotgun (WGS) entry which is preliminary data.</text>
</comment>
<sequence length="120" mass="12977">MLTYTPIQGPQHGKGRRARTMMNTGRQATAERQSEGFGSDPFLTGALAAATTVEGMQSAGVIATVKHFIAMINSIYTAPVTRTHPFRFASCRRSLSLCRVLPPAGENLGYFAMEVARVSQ</sequence>
<evidence type="ECO:0000313" key="6">
    <source>
        <dbReference type="Proteomes" id="UP001219525"/>
    </source>
</evidence>
<name>A0AAD6YCZ4_9AGAR</name>
<dbReference type="AlphaFoldDB" id="A0AAD6YCZ4"/>
<evidence type="ECO:0000256" key="1">
    <source>
        <dbReference type="ARBA" id="ARBA00005336"/>
    </source>
</evidence>
<dbReference type="InterPro" id="IPR017853">
    <property type="entry name" value="GH"/>
</dbReference>
<feature type="domain" description="Glycoside hydrolase family 3 N-terminal" evidence="4">
    <location>
        <begin position="25"/>
        <end position="71"/>
    </location>
</feature>
<dbReference type="Proteomes" id="UP001219525">
    <property type="component" value="Unassembled WGS sequence"/>
</dbReference>
<dbReference type="Pfam" id="PF00933">
    <property type="entry name" value="Glyco_hydro_3"/>
    <property type="match status" value="1"/>
</dbReference>
<keyword evidence="2" id="KW-0378">Hydrolase</keyword>
<reference evidence="5" key="1">
    <citation type="submission" date="2023-03" db="EMBL/GenBank/DDBJ databases">
        <title>Massive genome expansion in bonnet fungi (Mycena s.s.) driven by repeated elements and novel gene families across ecological guilds.</title>
        <authorList>
            <consortium name="Lawrence Berkeley National Laboratory"/>
            <person name="Harder C.B."/>
            <person name="Miyauchi S."/>
            <person name="Viragh M."/>
            <person name="Kuo A."/>
            <person name="Thoen E."/>
            <person name="Andreopoulos B."/>
            <person name="Lu D."/>
            <person name="Skrede I."/>
            <person name="Drula E."/>
            <person name="Henrissat B."/>
            <person name="Morin E."/>
            <person name="Kohler A."/>
            <person name="Barry K."/>
            <person name="LaButti K."/>
            <person name="Morin E."/>
            <person name="Salamov A."/>
            <person name="Lipzen A."/>
            <person name="Mereny Z."/>
            <person name="Hegedus B."/>
            <person name="Baldrian P."/>
            <person name="Stursova M."/>
            <person name="Weitz H."/>
            <person name="Taylor A."/>
            <person name="Grigoriev I.V."/>
            <person name="Nagy L.G."/>
            <person name="Martin F."/>
            <person name="Kauserud H."/>
        </authorList>
    </citation>
    <scope>NUCLEOTIDE SEQUENCE</scope>
    <source>
        <strain evidence="5">9144</strain>
    </source>
</reference>
<evidence type="ECO:0000259" key="4">
    <source>
        <dbReference type="Pfam" id="PF00933"/>
    </source>
</evidence>
<proteinExistence type="inferred from homology"/>
<dbReference type="InterPro" id="IPR036962">
    <property type="entry name" value="Glyco_hydro_3_N_sf"/>
</dbReference>
<evidence type="ECO:0000256" key="3">
    <source>
        <dbReference type="SAM" id="MobiDB-lite"/>
    </source>
</evidence>
<comment type="similarity">
    <text evidence="1">Belongs to the glycosyl hydrolase 3 family.</text>
</comment>
<protein>
    <recommendedName>
        <fullName evidence="4">Glycoside hydrolase family 3 N-terminal domain-containing protein</fullName>
    </recommendedName>
</protein>
<feature type="region of interest" description="Disordered" evidence="3">
    <location>
        <begin position="1"/>
        <end position="37"/>
    </location>
</feature>
<gene>
    <name evidence="5" type="ORF">GGX14DRAFT_563224</name>
</gene>
<dbReference type="InterPro" id="IPR001764">
    <property type="entry name" value="Glyco_hydro_3_N"/>
</dbReference>
<dbReference type="GO" id="GO:0005975">
    <property type="term" value="P:carbohydrate metabolic process"/>
    <property type="evidence" value="ECO:0007669"/>
    <property type="project" value="InterPro"/>
</dbReference>
<evidence type="ECO:0000313" key="5">
    <source>
        <dbReference type="EMBL" id="KAJ7214409.1"/>
    </source>
</evidence>
<evidence type="ECO:0000256" key="2">
    <source>
        <dbReference type="ARBA" id="ARBA00022801"/>
    </source>
</evidence>